<sequence length="312" mass="33016">MEKVQKSCKDQAISGLLHAETDILRRITEQFDGGWPEFDKALEVLSRAKCRIILSGMGKSGHVARKIAATMASLGKPAHFVHPAEASHGDMGMLTKDDVLLALSNSGNTSELLPIVRYAVSNDIPVVGMTMGAESQLARASTAPLVLPKAGEGCSLGLAPTSSTTAQIALGDALAVGLCVQNDFTRDAFNELHPGGSLGASTKRVEDAMLTGDNIPLVSIDQRSTLIMWTMARKDFDIAGVVDDDGNLIGLIQADDVKPEYTTTAKSVIRQAEPVVSPQETVATAVARMQNKATKACLVVDGRKPVGIVRVQ</sequence>
<dbReference type="PANTHER" id="PTHR42745">
    <property type="match status" value="1"/>
</dbReference>
<dbReference type="CDD" id="cd05014">
    <property type="entry name" value="SIS_Kpsf"/>
    <property type="match status" value="1"/>
</dbReference>
<dbReference type="AlphaFoldDB" id="S9RIP8"/>
<evidence type="ECO:0000313" key="2">
    <source>
        <dbReference type="EMBL" id="EPX77990.1"/>
    </source>
</evidence>
<dbReference type="EMBL" id="APVH01000042">
    <property type="protein sequence ID" value="EPX77990.1"/>
    <property type="molecule type" value="Genomic_DNA"/>
</dbReference>
<dbReference type="Proteomes" id="UP000015347">
    <property type="component" value="Unassembled WGS sequence"/>
</dbReference>
<dbReference type="InterPro" id="IPR046342">
    <property type="entry name" value="CBS_dom_sf"/>
</dbReference>
<dbReference type="InterPro" id="IPR000644">
    <property type="entry name" value="CBS_dom"/>
</dbReference>
<keyword evidence="3" id="KW-1185">Reference proteome</keyword>
<dbReference type="eggNOG" id="COG0794">
    <property type="taxonomic scope" value="Bacteria"/>
</dbReference>
<dbReference type="Gene3D" id="3.40.50.10490">
    <property type="entry name" value="Glucose-6-phosphate isomerase like protein, domain 1"/>
    <property type="match status" value="1"/>
</dbReference>
<evidence type="ECO:0000259" key="1">
    <source>
        <dbReference type="PROSITE" id="PS51464"/>
    </source>
</evidence>
<dbReference type="InterPro" id="IPR046348">
    <property type="entry name" value="SIS_dom_sf"/>
</dbReference>
<organism evidence="2 3">
    <name type="scientific">Salipiger mucosus DSM 16094</name>
    <dbReference type="NCBI Taxonomy" id="1123237"/>
    <lineage>
        <taxon>Bacteria</taxon>
        <taxon>Pseudomonadati</taxon>
        <taxon>Pseudomonadota</taxon>
        <taxon>Alphaproteobacteria</taxon>
        <taxon>Rhodobacterales</taxon>
        <taxon>Roseobacteraceae</taxon>
        <taxon>Salipiger</taxon>
    </lineage>
</organism>
<dbReference type="SUPFAM" id="SSF53697">
    <property type="entry name" value="SIS domain"/>
    <property type="match status" value="1"/>
</dbReference>
<comment type="caution">
    <text evidence="2">The sequence shown here is derived from an EMBL/GenBank/DDBJ whole genome shotgun (WGS) entry which is preliminary data.</text>
</comment>
<dbReference type="OrthoDB" id="9762536at2"/>
<dbReference type="GO" id="GO:0019146">
    <property type="term" value="F:arabinose-5-phosphate isomerase activity"/>
    <property type="evidence" value="ECO:0007669"/>
    <property type="project" value="UniProtKB-EC"/>
</dbReference>
<dbReference type="PANTHER" id="PTHR42745:SF1">
    <property type="entry name" value="ARABINOSE 5-PHOSPHATE ISOMERASE KDSD"/>
    <property type="match status" value="1"/>
</dbReference>
<dbReference type="GO" id="GO:1901135">
    <property type="term" value="P:carbohydrate derivative metabolic process"/>
    <property type="evidence" value="ECO:0007669"/>
    <property type="project" value="InterPro"/>
</dbReference>
<dbReference type="Pfam" id="PF01380">
    <property type="entry name" value="SIS"/>
    <property type="match status" value="1"/>
</dbReference>
<protein>
    <submittedName>
        <fullName evidence="2">Arabinose 5-phosphate isomerase</fullName>
        <ecNumber evidence="2">5.3.1.13</ecNumber>
    </submittedName>
</protein>
<dbReference type="GO" id="GO:0097367">
    <property type="term" value="F:carbohydrate derivative binding"/>
    <property type="evidence" value="ECO:0007669"/>
    <property type="project" value="InterPro"/>
</dbReference>
<dbReference type="InterPro" id="IPR001347">
    <property type="entry name" value="SIS_dom"/>
</dbReference>
<dbReference type="InterPro" id="IPR035474">
    <property type="entry name" value="SIS_Kpsf"/>
</dbReference>
<dbReference type="PROSITE" id="PS51464">
    <property type="entry name" value="SIS"/>
    <property type="match status" value="1"/>
</dbReference>
<name>S9RIP8_9RHOB</name>
<dbReference type="EC" id="5.3.1.13" evidence="2"/>
<keyword evidence="2" id="KW-0413">Isomerase</keyword>
<dbReference type="InterPro" id="IPR050986">
    <property type="entry name" value="GutQ/KpsF_isomerases"/>
</dbReference>
<evidence type="ECO:0000313" key="3">
    <source>
        <dbReference type="Proteomes" id="UP000015347"/>
    </source>
</evidence>
<dbReference type="STRING" id="1123237.Salmuc_03312"/>
<gene>
    <name evidence="2" type="ORF">Salmuc_03312</name>
</gene>
<proteinExistence type="predicted"/>
<dbReference type="RefSeq" id="WP_020040063.1">
    <property type="nucleotide sequence ID" value="NZ_KE557281.1"/>
</dbReference>
<dbReference type="Pfam" id="PF00571">
    <property type="entry name" value="CBS"/>
    <property type="match status" value="1"/>
</dbReference>
<dbReference type="Gene3D" id="3.10.580.10">
    <property type="entry name" value="CBS-domain"/>
    <property type="match status" value="1"/>
</dbReference>
<feature type="domain" description="SIS" evidence="1">
    <location>
        <begin position="41"/>
        <end position="184"/>
    </location>
</feature>
<reference evidence="3" key="1">
    <citation type="journal article" date="2014" name="Stand. Genomic Sci.">
        <title>Genome sequence of the exopolysaccharide-producing Salipiger mucosus type strain (DSM 16094(T)), a moderately halophilic member of the Roseobacter clade.</title>
        <authorList>
            <person name="Riedel T."/>
            <person name="Spring S."/>
            <person name="Fiebig A."/>
            <person name="Petersen J."/>
            <person name="Kyrpides N.C."/>
            <person name="Goker M."/>
            <person name="Klenk H.P."/>
        </authorList>
    </citation>
    <scope>NUCLEOTIDE SEQUENCE [LARGE SCALE GENOMIC DNA]</scope>
    <source>
        <strain evidence="3">DSM 16094</strain>
    </source>
</reference>
<dbReference type="HOGENOM" id="CLU_040681_13_1_5"/>
<accession>S9RIP8</accession>